<dbReference type="PROSITE" id="PS51782">
    <property type="entry name" value="LYSM"/>
    <property type="match status" value="2"/>
</dbReference>
<dbReference type="EMBL" id="DVLT01000034">
    <property type="protein sequence ID" value="HIU02539.1"/>
    <property type="molecule type" value="Genomic_DNA"/>
</dbReference>
<evidence type="ECO:0000313" key="2">
    <source>
        <dbReference type="EMBL" id="HIU02539.1"/>
    </source>
</evidence>
<sequence length="120" mass="14276">MNYFMRRQDTEYGKCDGVLHEIRKGDSLYRLSRTYNVSIDEIMERNPDVDVYNLRIGDRLCIPIKHMPYVTVEGDTLDEVLDRFHINYETFRKANPQLDAFRFPANTVIYIPDDIPERAR</sequence>
<protein>
    <submittedName>
        <fullName evidence="2">LysM peptidoglycan-binding domain-containing protein</fullName>
    </submittedName>
</protein>
<name>A0A9D1KX76_9FIRM</name>
<accession>A0A9D1KX76</accession>
<dbReference type="InterPro" id="IPR036779">
    <property type="entry name" value="LysM_dom_sf"/>
</dbReference>
<proteinExistence type="predicted"/>
<dbReference type="SMART" id="SM00257">
    <property type="entry name" value="LysM"/>
    <property type="match status" value="2"/>
</dbReference>
<reference evidence="2" key="2">
    <citation type="journal article" date="2021" name="PeerJ">
        <title>Extensive microbial diversity within the chicken gut microbiome revealed by metagenomics and culture.</title>
        <authorList>
            <person name="Gilroy R."/>
            <person name="Ravi A."/>
            <person name="Getino M."/>
            <person name="Pursley I."/>
            <person name="Horton D.L."/>
            <person name="Alikhan N.F."/>
            <person name="Baker D."/>
            <person name="Gharbi K."/>
            <person name="Hall N."/>
            <person name="Watson M."/>
            <person name="Adriaenssens E.M."/>
            <person name="Foster-Nyarko E."/>
            <person name="Jarju S."/>
            <person name="Secka A."/>
            <person name="Antonio M."/>
            <person name="Oren A."/>
            <person name="Chaudhuri R.R."/>
            <person name="La Ragione R."/>
            <person name="Hildebrand F."/>
            <person name="Pallen M.J."/>
        </authorList>
    </citation>
    <scope>NUCLEOTIDE SEQUENCE</scope>
    <source>
        <strain evidence="2">CHK187-14744</strain>
    </source>
</reference>
<dbReference type="SUPFAM" id="SSF54106">
    <property type="entry name" value="LysM domain"/>
    <property type="match status" value="1"/>
</dbReference>
<dbReference type="Pfam" id="PF01476">
    <property type="entry name" value="LysM"/>
    <property type="match status" value="2"/>
</dbReference>
<comment type="caution">
    <text evidence="2">The sequence shown here is derived from an EMBL/GenBank/DDBJ whole genome shotgun (WGS) entry which is preliminary data.</text>
</comment>
<gene>
    <name evidence="2" type="ORF">IAB63_04740</name>
</gene>
<reference evidence="2" key="1">
    <citation type="submission" date="2020-10" db="EMBL/GenBank/DDBJ databases">
        <authorList>
            <person name="Gilroy R."/>
        </authorList>
    </citation>
    <scope>NUCLEOTIDE SEQUENCE</scope>
    <source>
        <strain evidence="2">CHK187-14744</strain>
    </source>
</reference>
<feature type="domain" description="LysM" evidence="1">
    <location>
        <begin position="67"/>
        <end position="111"/>
    </location>
</feature>
<dbReference type="AlphaFoldDB" id="A0A9D1KX76"/>
<dbReference type="Proteomes" id="UP000824164">
    <property type="component" value="Unassembled WGS sequence"/>
</dbReference>
<dbReference type="InterPro" id="IPR018392">
    <property type="entry name" value="LysM"/>
</dbReference>
<dbReference type="Gene3D" id="3.10.350.10">
    <property type="entry name" value="LysM domain"/>
    <property type="match status" value="2"/>
</dbReference>
<dbReference type="CDD" id="cd00118">
    <property type="entry name" value="LysM"/>
    <property type="match status" value="2"/>
</dbReference>
<evidence type="ECO:0000259" key="1">
    <source>
        <dbReference type="PROSITE" id="PS51782"/>
    </source>
</evidence>
<feature type="domain" description="LysM" evidence="1">
    <location>
        <begin position="18"/>
        <end position="62"/>
    </location>
</feature>
<organism evidence="2 3">
    <name type="scientific">Candidatus Onthocola gallistercoris</name>
    <dbReference type="NCBI Taxonomy" id="2840876"/>
    <lineage>
        <taxon>Bacteria</taxon>
        <taxon>Bacillati</taxon>
        <taxon>Bacillota</taxon>
        <taxon>Bacilli</taxon>
        <taxon>Candidatus Onthocola</taxon>
    </lineage>
</organism>
<evidence type="ECO:0000313" key="3">
    <source>
        <dbReference type="Proteomes" id="UP000824164"/>
    </source>
</evidence>